<gene>
    <name evidence="1" type="ORF">KUF71_015390</name>
</gene>
<reference evidence="1" key="1">
    <citation type="submission" date="2021-07" db="EMBL/GenBank/DDBJ databases">
        <authorList>
            <person name="Catto M.A."/>
            <person name="Jacobson A."/>
            <person name="Kennedy G."/>
            <person name="Labadie P."/>
            <person name="Hunt B.G."/>
            <person name="Srinivasan R."/>
        </authorList>
    </citation>
    <scope>NUCLEOTIDE SEQUENCE</scope>
    <source>
        <strain evidence="1">PL_HMW_Pooled</strain>
        <tissue evidence="1">Head</tissue>
    </source>
</reference>
<dbReference type="Proteomes" id="UP001219518">
    <property type="component" value="Unassembled WGS sequence"/>
</dbReference>
<keyword evidence="1" id="KW-0436">Ligase</keyword>
<reference evidence="1" key="2">
    <citation type="journal article" date="2023" name="BMC Genomics">
        <title>Pest status, molecular evolution, and epigenetic factors derived from the genome assembly of Frankliniella fusca, a thysanopteran phytovirus vector.</title>
        <authorList>
            <person name="Catto M.A."/>
            <person name="Labadie P.E."/>
            <person name="Jacobson A.L."/>
            <person name="Kennedy G.G."/>
            <person name="Srinivasan R."/>
            <person name="Hunt B.G."/>
        </authorList>
    </citation>
    <scope>NUCLEOTIDE SEQUENCE</scope>
    <source>
        <strain evidence="1">PL_HMW_Pooled</strain>
    </source>
</reference>
<comment type="caution">
    <text evidence="1">The sequence shown here is derived from an EMBL/GenBank/DDBJ whole genome shotgun (WGS) entry which is preliminary data.</text>
</comment>
<dbReference type="AlphaFoldDB" id="A0AAE1HTB7"/>
<dbReference type="GO" id="GO:0016874">
    <property type="term" value="F:ligase activity"/>
    <property type="evidence" value="ECO:0007669"/>
    <property type="project" value="UniProtKB-KW"/>
</dbReference>
<evidence type="ECO:0000313" key="2">
    <source>
        <dbReference type="Proteomes" id="UP001219518"/>
    </source>
</evidence>
<evidence type="ECO:0000313" key="1">
    <source>
        <dbReference type="EMBL" id="KAK3927084.1"/>
    </source>
</evidence>
<proteinExistence type="predicted"/>
<keyword evidence="2" id="KW-1185">Reference proteome</keyword>
<protein>
    <submittedName>
        <fullName evidence="1">Leucine--tRNA ligase</fullName>
    </submittedName>
</protein>
<organism evidence="1 2">
    <name type="scientific">Frankliniella fusca</name>
    <dbReference type="NCBI Taxonomy" id="407009"/>
    <lineage>
        <taxon>Eukaryota</taxon>
        <taxon>Metazoa</taxon>
        <taxon>Ecdysozoa</taxon>
        <taxon>Arthropoda</taxon>
        <taxon>Hexapoda</taxon>
        <taxon>Insecta</taxon>
        <taxon>Pterygota</taxon>
        <taxon>Neoptera</taxon>
        <taxon>Paraneoptera</taxon>
        <taxon>Thysanoptera</taxon>
        <taxon>Terebrantia</taxon>
        <taxon>Thripoidea</taxon>
        <taxon>Thripidae</taxon>
        <taxon>Frankliniella</taxon>
    </lineage>
</organism>
<sequence length="75" mass="8233">MTHNWKQWLFTEDEGYADLKQNQIPCCAQCSQKTTSHQYTIGNGYSESKCGQISCCTVHSNGLSPCAFGDGHAAD</sequence>
<accession>A0AAE1HTB7</accession>
<name>A0AAE1HTB7_9NEOP</name>
<dbReference type="EMBL" id="JAHWGI010001278">
    <property type="protein sequence ID" value="KAK3927084.1"/>
    <property type="molecule type" value="Genomic_DNA"/>
</dbReference>